<dbReference type="RefSeq" id="WP_061567164.1">
    <property type="nucleotide sequence ID" value="NZ_JARMSN010000121.1"/>
</dbReference>
<dbReference type="InterPro" id="IPR029787">
    <property type="entry name" value="Nucleotide_cyclase"/>
</dbReference>
<sequence>MSKINQIFDRLFAIKVPSDILLKSNYHVFQEMAESKELEGVRPPKDELRELFGKKGKPFSEVIGTHPDFLNTEDLPKEQYICSVFLDISGSTRLGLKFPLPTVRFYKNAILRSAIEIFQAFDGHIHRLQGDAVFAYFGHKNMSKSNAIINALNAAAVMQSYNKHTLTKFFESNNLPPLKIRIGIDIGDDDQVLWSEYGVGGVTEITSTSIHTDLAAKLQSKAPKNSVLIGENIYRYLDLPEEFWKVKIKTEDGKQKEDKYIINDARLGAYYQMRLFDWEKYIQSFSFLPKESDLRYVAPDDFEIICRIRKQENGPIMDYKSNSEALEKGVSLGFKLQLKGALRVIKPSKITWKVINRGKEAEEANALEFYMEEYQNKDTCYQSTAYTGHHYMECKLYDSQGRLIGQDRFGVYVNDEKREMKKLGVKEGVLTQ</sequence>
<reference evidence="2 3" key="1">
    <citation type="submission" date="2016-01" db="EMBL/GenBank/DDBJ databases">
        <title>Draft Genome Sequences of Seven Thermophilic Sporeformers Isolated from Foods.</title>
        <authorList>
            <person name="Berendsen E.M."/>
            <person name="Wells-Bennik M.H."/>
            <person name="Krawcyk A.O."/>
            <person name="De Jong A."/>
            <person name="Holsappel S."/>
            <person name="Eijlander R.T."/>
            <person name="Kuipers O.P."/>
        </authorList>
    </citation>
    <scope>NUCLEOTIDE SEQUENCE [LARGE SCALE GENOMIC DNA]</scope>
    <source>
        <strain evidence="2 3">B4109</strain>
    </source>
</reference>
<feature type="domain" description="Adenylyl/Guanylyl and SMODS C-terminal sensor" evidence="1">
    <location>
        <begin position="277"/>
        <end position="414"/>
    </location>
</feature>
<evidence type="ECO:0000313" key="3">
    <source>
        <dbReference type="Proteomes" id="UP000075424"/>
    </source>
</evidence>
<evidence type="ECO:0000313" key="2">
    <source>
        <dbReference type="EMBL" id="KYD29788.1"/>
    </source>
</evidence>
<dbReference type="SUPFAM" id="SSF55073">
    <property type="entry name" value="Nucleotide cyclase"/>
    <property type="match status" value="1"/>
</dbReference>
<dbReference type="Pfam" id="PF18134">
    <property type="entry name" value="AGS_C"/>
    <property type="match status" value="1"/>
</dbReference>
<name>A0A150MZ95_GEOSE</name>
<dbReference type="EMBL" id="LQYV01000009">
    <property type="protein sequence ID" value="KYD29788.1"/>
    <property type="molecule type" value="Genomic_DNA"/>
</dbReference>
<dbReference type="PATRIC" id="fig|1422.18.peg.52"/>
<protein>
    <recommendedName>
        <fullName evidence="1">Adenylyl/Guanylyl and SMODS C-terminal sensor domain-containing protein</fullName>
    </recommendedName>
</protein>
<proteinExistence type="predicted"/>
<dbReference type="InterPro" id="IPR040511">
    <property type="entry name" value="AGS_C"/>
</dbReference>
<dbReference type="Proteomes" id="UP000075424">
    <property type="component" value="Unassembled WGS sequence"/>
</dbReference>
<gene>
    <name evidence="2" type="ORF">B4109_1183</name>
</gene>
<organism evidence="2 3">
    <name type="scientific">Geobacillus stearothermophilus</name>
    <name type="common">Bacillus stearothermophilus</name>
    <dbReference type="NCBI Taxonomy" id="1422"/>
    <lineage>
        <taxon>Bacteria</taxon>
        <taxon>Bacillati</taxon>
        <taxon>Bacillota</taxon>
        <taxon>Bacilli</taxon>
        <taxon>Bacillales</taxon>
        <taxon>Anoxybacillaceae</taxon>
        <taxon>Geobacillus</taxon>
    </lineage>
</organism>
<dbReference type="Gene3D" id="3.30.70.1230">
    <property type="entry name" value="Nucleotide cyclase"/>
    <property type="match status" value="1"/>
</dbReference>
<accession>A0A150MZ95</accession>
<dbReference type="AlphaFoldDB" id="A0A150MZ95"/>
<comment type="caution">
    <text evidence="2">The sequence shown here is derived from an EMBL/GenBank/DDBJ whole genome shotgun (WGS) entry which is preliminary data.</text>
</comment>
<evidence type="ECO:0000259" key="1">
    <source>
        <dbReference type="Pfam" id="PF18134"/>
    </source>
</evidence>